<dbReference type="Proteomes" id="UP000295292">
    <property type="component" value="Unassembled WGS sequence"/>
</dbReference>
<dbReference type="EMBL" id="SNYV01000015">
    <property type="protein sequence ID" value="TDQ76376.1"/>
    <property type="molecule type" value="Genomic_DNA"/>
</dbReference>
<keyword evidence="2" id="KW-1185">Reference proteome</keyword>
<reference evidence="1 2" key="1">
    <citation type="submission" date="2019-03" db="EMBL/GenBank/DDBJ databases">
        <title>Genomic Encyclopedia of Archaeal and Bacterial Type Strains, Phase II (KMG-II): from individual species to whole genera.</title>
        <authorList>
            <person name="Goeker M."/>
        </authorList>
    </citation>
    <scope>NUCLEOTIDE SEQUENCE [LARGE SCALE GENOMIC DNA]</scope>
    <source>
        <strain evidence="1 2">DSM 28353</strain>
    </source>
</reference>
<evidence type="ECO:0000313" key="2">
    <source>
        <dbReference type="Proteomes" id="UP000295292"/>
    </source>
</evidence>
<proteinExistence type="predicted"/>
<accession>A0A4R6WG65</accession>
<gene>
    <name evidence="1" type="ORF">CLV99_2963</name>
</gene>
<comment type="caution">
    <text evidence="1">The sequence shown here is derived from an EMBL/GenBank/DDBJ whole genome shotgun (WGS) entry which is preliminary data.</text>
</comment>
<dbReference type="AlphaFoldDB" id="A0A4R6WG65"/>
<evidence type="ECO:0000313" key="1">
    <source>
        <dbReference type="EMBL" id="TDQ76376.1"/>
    </source>
</evidence>
<name>A0A4R6WG65_9SPHI</name>
<organism evidence="1 2">
    <name type="scientific">Sphingobacterium yanglingense</name>
    <dbReference type="NCBI Taxonomy" id="1437280"/>
    <lineage>
        <taxon>Bacteria</taxon>
        <taxon>Pseudomonadati</taxon>
        <taxon>Bacteroidota</taxon>
        <taxon>Sphingobacteriia</taxon>
        <taxon>Sphingobacteriales</taxon>
        <taxon>Sphingobacteriaceae</taxon>
        <taxon>Sphingobacterium</taxon>
    </lineage>
</organism>
<protein>
    <submittedName>
        <fullName evidence="1">Uncharacterized protein</fullName>
    </submittedName>
</protein>
<sequence>MLKLKSKCDRFQLLKRKAFSNKKAFFMDANEAIVLNKSKLYTEWVQGYKLLPNFVYGEFKRKEGPHNRWR</sequence>